<evidence type="ECO:0000313" key="4">
    <source>
        <dbReference type="EMBL" id="ATR78068.1"/>
    </source>
</evidence>
<feature type="transmembrane region" description="Helical" evidence="3">
    <location>
        <begin position="222"/>
        <end position="240"/>
    </location>
</feature>
<dbReference type="EMBL" id="CP024443">
    <property type="protein sequence ID" value="ATR78068.1"/>
    <property type="molecule type" value="Genomic_DNA"/>
</dbReference>
<reference evidence="5" key="1">
    <citation type="submission" date="2017-11" db="EMBL/GenBank/DDBJ databases">
        <title>Complete genome sequence of Moraxella osloensis NP7 isolated from human skin.</title>
        <authorList>
            <person name="Lee K."/>
            <person name="Lim J.Y."/>
            <person name="Hwang I."/>
        </authorList>
    </citation>
    <scope>NUCLEOTIDE SEQUENCE [LARGE SCALE GENOMIC DNA]</scope>
    <source>
        <strain evidence="5">NP7</strain>
    </source>
</reference>
<name>A0A2D2LSQ8_FAUOS</name>
<feature type="compositionally biased region" description="Polar residues" evidence="2">
    <location>
        <begin position="12"/>
        <end position="63"/>
    </location>
</feature>
<evidence type="ECO:0000256" key="1">
    <source>
        <dbReference type="SAM" id="Coils"/>
    </source>
</evidence>
<dbReference type="AlphaFoldDB" id="A0A2D2LSQ8"/>
<evidence type="ECO:0000256" key="3">
    <source>
        <dbReference type="SAM" id="Phobius"/>
    </source>
</evidence>
<dbReference type="RefSeq" id="WP_100269431.1">
    <property type="nucleotide sequence ID" value="NZ_CP024443.1"/>
</dbReference>
<proteinExistence type="predicted"/>
<keyword evidence="3" id="KW-0812">Transmembrane</keyword>
<feature type="compositionally biased region" description="Basic and acidic residues" evidence="2">
    <location>
        <begin position="1"/>
        <end position="11"/>
    </location>
</feature>
<gene>
    <name evidence="4" type="ORF">NP7_01530</name>
</gene>
<feature type="region of interest" description="Disordered" evidence="2">
    <location>
        <begin position="118"/>
        <end position="166"/>
    </location>
</feature>
<evidence type="ECO:0000256" key="2">
    <source>
        <dbReference type="SAM" id="MobiDB-lite"/>
    </source>
</evidence>
<feature type="coiled-coil region" evidence="1">
    <location>
        <begin position="327"/>
        <end position="375"/>
    </location>
</feature>
<protein>
    <submittedName>
        <fullName evidence="4">Uncharacterized protein</fullName>
    </submittedName>
</protein>
<evidence type="ECO:0000313" key="5">
    <source>
        <dbReference type="Proteomes" id="UP000229340"/>
    </source>
</evidence>
<keyword evidence="1" id="KW-0175">Coiled coil</keyword>
<sequence length="380" mass="40917">MKLFSLKKDNDSTAPTSKDANPSSPLAENLTTGVSDNPLQLDTTNQPPMQATNYPDTSPNTTAITNKFSLDSIDLNQFEDELVHGKTDYSADNTKAADTVAPKKLSFDDFDLDELPSVVEPNTTVTTQDTANTSTVSQPVPSQTTDNAPPQPIAPQSSNENSDESNDKKIIEAIETIETMPPVVLTKTKPESKAVIAQTANPFLRPPSQPIAKLTLKKRNQLGLLVGAGLVLAVLAWFFMGQSSEPNKSTAQTQTQTQTQTQANATAKTTAPIVKPQASASLPTASTVAVDATTSSAHVTAALPAITPEEILTPPLPEDPALAKEELSRLSEQSAQLKEQETMMQDQLRMMNELSSKKEERIQLLEQQVAQLEQQKAANK</sequence>
<feature type="region of interest" description="Disordered" evidence="2">
    <location>
        <begin position="1"/>
        <end position="63"/>
    </location>
</feature>
<organism evidence="4 5">
    <name type="scientific">Faucicola osloensis</name>
    <name type="common">Moraxella osloensis</name>
    <dbReference type="NCBI Taxonomy" id="34062"/>
    <lineage>
        <taxon>Bacteria</taxon>
        <taxon>Pseudomonadati</taxon>
        <taxon>Pseudomonadota</taxon>
        <taxon>Gammaproteobacteria</taxon>
        <taxon>Moraxellales</taxon>
        <taxon>Moraxellaceae</taxon>
        <taxon>Faucicola</taxon>
    </lineage>
</organism>
<feature type="compositionally biased region" description="Low complexity" evidence="2">
    <location>
        <begin position="123"/>
        <end position="135"/>
    </location>
</feature>
<dbReference type="STRING" id="34062.AXE82_08450"/>
<keyword evidence="3" id="KW-1133">Transmembrane helix</keyword>
<keyword evidence="3" id="KW-0472">Membrane</keyword>
<feature type="compositionally biased region" description="Polar residues" evidence="2">
    <location>
        <begin position="136"/>
        <end position="148"/>
    </location>
</feature>
<accession>A0A2D2LSQ8</accession>
<dbReference type="Proteomes" id="UP000229340">
    <property type="component" value="Chromosome"/>
</dbReference>